<comment type="caution">
    <text evidence="2">The sequence shown here is derived from an EMBL/GenBank/DDBJ whole genome shotgun (WGS) entry which is preliminary data.</text>
</comment>
<dbReference type="InterPro" id="IPR017438">
    <property type="entry name" value="ATP-NAD_kinase_N"/>
</dbReference>
<protein>
    <recommendedName>
        <fullName evidence="1">DAGKc domain-containing protein</fullName>
    </recommendedName>
</protein>
<dbReference type="PROSITE" id="PS50146">
    <property type="entry name" value="DAGK"/>
    <property type="match status" value="1"/>
</dbReference>
<accession>A0ABS5QBP7</accession>
<keyword evidence="3" id="KW-1185">Reference proteome</keyword>
<dbReference type="SUPFAM" id="SSF111331">
    <property type="entry name" value="NAD kinase/diacylglycerol kinase-like"/>
    <property type="match status" value="1"/>
</dbReference>
<sequence>MAALPAPRLALEEALRTAGFEIVLALPEQAPMDEQWAAVEASPAEVVFVCGGDGTLRDGAERLIRTGQIFAPLPGGTMNRVCTRLGLAEEAVAAARRYRPGAVIGLDAATANGHLFLYQSVVGAPTRLMRFRERQRGSGTRGWLPLAFALLRELFRPSSRGLSVRLRQGRRARGHAAVVTMPLPESTQGLTLALARPQGPRGRLRQAWRWFRGRLSEDPDVTMREGERLAVHAPSNWLRLSLDGETRLTAPPVRFRLHRRALRLLAPPGGA</sequence>
<feature type="domain" description="DAGKc" evidence="1">
    <location>
        <begin position="1"/>
        <end position="115"/>
    </location>
</feature>
<dbReference type="InterPro" id="IPR001206">
    <property type="entry name" value="Diacylglycerol_kinase_cat_dom"/>
</dbReference>
<evidence type="ECO:0000259" key="1">
    <source>
        <dbReference type="PROSITE" id="PS50146"/>
    </source>
</evidence>
<dbReference type="Gene3D" id="3.40.50.10330">
    <property type="entry name" value="Probable inorganic polyphosphate/atp-NAD kinase, domain 1"/>
    <property type="match status" value="1"/>
</dbReference>
<proteinExistence type="predicted"/>
<name>A0ABS5QBP7_9PROT</name>
<dbReference type="Proteomes" id="UP000766336">
    <property type="component" value="Unassembled WGS sequence"/>
</dbReference>
<dbReference type="InterPro" id="IPR016064">
    <property type="entry name" value="NAD/diacylglycerol_kinase_sf"/>
</dbReference>
<reference evidence="2 3" key="1">
    <citation type="submission" date="2021-05" db="EMBL/GenBank/DDBJ databases">
        <title>Roseococcus sp. XZZS9, whole genome shotgun sequencing project.</title>
        <authorList>
            <person name="Zhao G."/>
            <person name="Shen L."/>
        </authorList>
    </citation>
    <scope>NUCLEOTIDE SEQUENCE [LARGE SCALE GENOMIC DNA]</scope>
    <source>
        <strain evidence="2 3">XZZS9</strain>
    </source>
</reference>
<evidence type="ECO:0000313" key="3">
    <source>
        <dbReference type="Proteomes" id="UP000766336"/>
    </source>
</evidence>
<dbReference type="Gene3D" id="2.60.200.40">
    <property type="match status" value="1"/>
</dbReference>
<dbReference type="EMBL" id="JAHCDA010000001">
    <property type="protein sequence ID" value="MBS7810380.1"/>
    <property type="molecule type" value="Genomic_DNA"/>
</dbReference>
<organism evidence="2 3">
    <name type="scientific">Roseococcus pinisoli</name>
    <dbReference type="NCBI Taxonomy" id="2835040"/>
    <lineage>
        <taxon>Bacteria</taxon>
        <taxon>Pseudomonadati</taxon>
        <taxon>Pseudomonadota</taxon>
        <taxon>Alphaproteobacteria</taxon>
        <taxon>Acetobacterales</taxon>
        <taxon>Roseomonadaceae</taxon>
        <taxon>Roseococcus</taxon>
    </lineage>
</organism>
<dbReference type="Pfam" id="PF00781">
    <property type="entry name" value="DAGK_cat"/>
    <property type="match status" value="1"/>
</dbReference>
<gene>
    <name evidence="2" type="ORF">KHU32_05480</name>
</gene>
<evidence type="ECO:0000313" key="2">
    <source>
        <dbReference type="EMBL" id="MBS7810380.1"/>
    </source>
</evidence>